<evidence type="ECO:0000313" key="1">
    <source>
        <dbReference type="EMBL" id="KKN43468.1"/>
    </source>
</evidence>
<gene>
    <name evidence="1" type="ORF">LCGC14_0702930</name>
</gene>
<reference evidence="1" key="1">
    <citation type="journal article" date="2015" name="Nature">
        <title>Complex archaea that bridge the gap between prokaryotes and eukaryotes.</title>
        <authorList>
            <person name="Spang A."/>
            <person name="Saw J.H."/>
            <person name="Jorgensen S.L."/>
            <person name="Zaremba-Niedzwiedzka K."/>
            <person name="Martijn J."/>
            <person name="Lind A.E."/>
            <person name="van Eijk R."/>
            <person name="Schleper C."/>
            <person name="Guy L."/>
            <person name="Ettema T.J."/>
        </authorList>
    </citation>
    <scope>NUCLEOTIDE SEQUENCE</scope>
</reference>
<organism evidence="1">
    <name type="scientific">marine sediment metagenome</name>
    <dbReference type="NCBI Taxonomy" id="412755"/>
    <lineage>
        <taxon>unclassified sequences</taxon>
        <taxon>metagenomes</taxon>
        <taxon>ecological metagenomes</taxon>
    </lineage>
</organism>
<dbReference type="AlphaFoldDB" id="A0A0F9TQ08"/>
<name>A0A0F9TQ08_9ZZZZ</name>
<protein>
    <submittedName>
        <fullName evidence="1">Uncharacterized protein</fullName>
    </submittedName>
</protein>
<comment type="caution">
    <text evidence="1">The sequence shown here is derived from an EMBL/GenBank/DDBJ whole genome shotgun (WGS) entry which is preliminary data.</text>
</comment>
<proteinExistence type="predicted"/>
<dbReference type="EMBL" id="LAZR01001509">
    <property type="protein sequence ID" value="KKN43468.1"/>
    <property type="molecule type" value="Genomic_DNA"/>
</dbReference>
<sequence length="171" mass="17861">MGLSVAASFGLRFEATVDISPARSELSTPGSNLVLPFDPVDRSLAWANGTGVNEANQAHSGRASHGTVIDLEDWTDQHGQTGLAFARIKAWMFQNISADADFEIVGNNPGVITPWSTDAIQLPRGSQCILLGVAPDATGWAISTGVNNLIIVNRTAGSGGNVDYGLIGVDV</sequence>
<accession>A0A0F9TQ08</accession>